<dbReference type="PROSITE" id="PS50021">
    <property type="entry name" value="CH"/>
    <property type="match status" value="1"/>
</dbReference>
<evidence type="ECO:0000256" key="12">
    <source>
        <dbReference type="ARBA" id="ARBA00023054"/>
    </source>
</evidence>
<reference evidence="18 19" key="1">
    <citation type="submission" date="2020-03" db="EMBL/GenBank/DDBJ databases">
        <title>Dissostichus mawsoni Genome sequencing and assembly.</title>
        <authorList>
            <person name="Park H."/>
        </authorList>
    </citation>
    <scope>NUCLEOTIDE SEQUENCE [LARGE SCALE GENOMIC DNA]</scope>
    <source>
        <strain evidence="18">DM0001</strain>
        <tissue evidence="18">Muscle</tissue>
    </source>
</reference>
<dbReference type="GO" id="GO:0046872">
    <property type="term" value="F:metal ion binding"/>
    <property type="evidence" value="ECO:0007669"/>
    <property type="project" value="UniProtKB-KW"/>
</dbReference>
<evidence type="ECO:0000256" key="7">
    <source>
        <dbReference type="ARBA" id="ARBA00022553"/>
    </source>
</evidence>
<evidence type="ECO:0000256" key="9">
    <source>
        <dbReference type="ARBA" id="ARBA00022753"/>
    </source>
</evidence>
<feature type="domain" description="Calponin-homology (CH)" evidence="17">
    <location>
        <begin position="1"/>
        <end position="107"/>
    </location>
</feature>
<keyword evidence="7" id="KW-0597">Phosphoprotein</keyword>
<proteinExistence type="predicted"/>
<keyword evidence="11" id="KW-0440">LIM domain</keyword>
<feature type="region of interest" description="Disordered" evidence="16">
    <location>
        <begin position="111"/>
        <end position="137"/>
    </location>
</feature>
<dbReference type="PANTHER" id="PTHR23167">
    <property type="entry name" value="CALPONIN HOMOLOGY DOMAIN-CONTAINING PROTEIN DDB_G0272472-RELATED"/>
    <property type="match status" value="1"/>
</dbReference>
<dbReference type="SUPFAM" id="SSF47576">
    <property type="entry name" value="Calponin-homology domain, CH-domain"/>
    <property type="match status" value="1"/>
</dbReference>
<evidence type="ECO:0000256" key="1">
    <source>
        <dbReference type="ARBA" id="ARBA00004172"/>
    </source>
</evidence>
<evidence type="ECO:0000256" key="14">
    <source>
        <dbReference type="ARBA" id="ARBA00023212"/>
    </source>
</evidence>
<evidence type="ECO:0000256" key="5">
    <source>
        <dbReference type="ARBA" id="ARBA00022475"/>
    </source>
</evidence>
<dbReference type="GO" id="GO:0005886">
    <property type="term" value="C:plasma membrane"/>
    <property type="evidence" value="ECO:0007669"/>
    <property type="project" value="UniProtKB-SubCell"/>
</dbReference>
<evidence type="ECO:0000256" key="10">
    <source>
        <dbReference type="ARBA" id="ARBA00022833"/>
    </source>
</evidence>
<keyword evidence="19" id="KW-1185">Reference proteome</keyword>
<evidence type="ECO:0000313" key="18">
    <source>
        <dbReference type="EMBL" id="KAF3843953.1"/>
    </source>
</evidence>
<evidence type="ECO:0000256" key="15">
    <source>
        <dbReference type="ARBA" id="ARBA00023273"/>
    </source>
</evidence>
<dbReference type="FunFam" id="1.10.418.10:FF:000055">
    <property type="entry name" value="MICAL-like protein 2"/>
    <property type="match status" value="1"/>
</dbReference>
<dbReference type="GO" id="GO:0055037">
    <property type="term" value="C:recycling endosome"/>
    <property type="evidence" value="ECO:0007669"/>
    <property type="project" value="UniProtKB-SubCell"/>
</dbReference>
<evidence type="ECO:0000256" key="3">
    <source>
        <dbReference type="ARBA" id="ARBA00004245"/>
    </source>
</evidence>
<dbReference type="InterPro" id="IPR001715">
    <property type="entry name" value="CH_dom"/>
</dbReference>
<name>A0A7J5Y4A3_DISMA</name>
<keyword evidence="10" id="KW-0862">Zinc</keyword>
<keyword evidence="8" id="KW-0479">Metal-binding</keyword>
<protein>
    <recommendedName>
        <fullName evidence="17">Calponin-homology (CH) domain-containing protein</fullName>
    </recommendedName>
</protein>
<dbReference type="Pfam" id="PF00307">
    <property type="entry name" value="CH"/>
    <property type="match status" value="1"/>
</dbReference>
<dbReference type="InterPro" id="IPR050540">
    <property type="entry name" value="F-actin_Monoox_Mical"/>
</dbReference>
<comment type="caution">
    <text evidence="18">The sequence shown here is derived from an EMBL/GenBank/DDBJ whole genome shotgun (WGS) entry which is preliminary data.</text>
</comment>
<keyword evidence="12" id="KW-0175">Coiled coil</keyword>
<evidence type="ECO:0000313" key="19">
    <source>
        <dbReference type="Proteomes" id="UP000518266"/>
    </source>
</evidence>
<dbReference type="GO" id="GO:0005856">
    <property type="term" value="C:cytoskeleton"/>
    <property type="evidence" value="ECO:0007669"/>
    <property type="project" value="UniProtKB-SubCell"/>
</dbReference>
<sequence>MGSLKALQEWCRIQCEHYNDVEVKDMSTSFRNGLAFCAIIHRYRPELIDFGSLSKENVYDNNRLAFEVAETQLGIPALLDPEDMVSMKVPDRLSIITYVSQYYNFFNNKSQARQKRPPTPLEAKVVESESQTEETGVEAASAVKRSTLSSTCAACQKHVHLVQRFLREHAKTPSPVRQTNETETPTNETETPSNETETPTNETETPTNETETPTNETETPTNETETPTNETETPTNETETNK</sequence>
<dbReference type="Proteomes" id="UP000518266">
    <property type="component" value="Unassembled WGS sequence"/>
</dbReference>
<dbReference type="InterPro" id="IPR036872">
    <property type="entry name" value="CH_dom_sf"/>
</dbReference>
<keyword evidence="5" id="KW-1003">Cell membrane</keyword>
<dbReference type="SMART" id="SM00033">
    <property type="entry name" value="CH"/>
    <property type="match status" value="1"/>
</dbReference>
<keyword evidence="14" id="KW-0206">Cytoskeleton</keyword>
<dbReference type="EMBL" id="JAAKFY010000017">
    <property type="protein sequence ID" value="KAF3843953.1"/>
    <property type="molecule type" value="Genomic_DNA"/>
</dbReference>
<dbReference type="AlphaFoldDB" id="A0A7J5Y4A3"/>
<keyword evidence="6" id="KW-0963">Cytoplasm</keyword>
<feature type="compositionally biased region" description="Low complexity" evidence="16">
    <location>
        <begin position="179"/>
        <end position="242"/>
    </location>
</feature>
<keyword evidence="13" id="KW-0472">Membrane</keyword>
<feature type="region of interest" description="Disordered" evidence="16">
    <location>
        <begin position="167"/>
        <end position="242"/>
    </location>
</feature>
<evidence type="ECO:0000259" key="17">
    <source>
        <dbReference type="PROSITE" id="PS50021"/>
    </source>
</evidence>
<evidence type="ECO:0000256" key="2">
    <source>
        <dbReference type="ARBA" id="ARBA00004202"/>
    </source>
</evidence>
<organism evidence="18 19">
    <name type="scientific">Dissostichus mawsoni</name>
    <name type="common">Antarctic cod</name>
    <dbReference type="NCBI Taxonomy" id="36200"/>
    <lineage>
        <taxon>Eukaryota</taxon>
        <taxon>Metazoa</taxon>
        <taxon>Chordata</taxon>
        <taxon>Craniata</taxon>
        <taxon>Vertebrata</taxon>
        <taxon>Euteleostomi</taxon>
        <taxon>Actinopterygii</taxon>
        <taxon>Neopterygii</taxon>
        <taxon>Teleostei</taxon>
        <taxon>Neoteleostei</taxon>
        <taxon>Acanthomorphata</taxon>
        <taxon>Eupercaria</taxon>
        <taxon>Perciformes</taxon>
        <taxon>Notothenioidei</taxon>
        <taxon>Nototheniidae</taxon>
        <taxon>Dissostichus</taxon>
    </lineage>
</organism>
<keyword evidence="9" id="KW-0967">Endosome</keyword>
<dbReference type="OrthoDB" id="18853at2759"/>
<evidence type="ECO:0000256" key="16">
    <source>
        <dbReference type="SAM" id="MobiDB-lite"/>
    </source>
</evidence>
<dbReference type="CDD" id="cd21253">
    <property type="entry name" value="CH_MICALL2"/>
    <property type="match status" value="1"/>
</dbReference>
<accession>A0A7J5Y4A3</accession>
<dbReference type="PANTHER" id="PTHR23167:SF89">
    <property type="entry name" value="MICAL-LIKE PROTEIN 1"/>
    <property type="match status" value="1"/>
</dbReference>
<evidence type="ECO:0000256" key="11">
    <source>
        <dbReference type="ARBA" id="ARBA00023038"/>
    </source>
</evidence>
<evidence type="ECO:0000256" key="8">
    <source>
        <dbReference type="ARBA" id="ARBA00022723"/>
    </source>
</evidence>
<evidence type="ECO:0000256" key="13">
    <source>
        <dbReference type="ARBA" id="ARBA00023136"/>
    </source>
</evidence>
<keyword evidence="15" id="KW-0966">Cell projection</keyword>
<gene>
    <name evidence="18" type="ORF">F7725_016001</name>
</gene>
<evidence type="ECO:0000256" key="6">
    <source>
        <dbReference type="ARBA" id="ARBA00022490"/>
    </source>
</evidence>
<dbReference type="GO" id="GO:0042995">
    <property type="term" value="C:cell projection"/>
    <property type="evidence" value="ECO:0007669"/>
    <property type="project" value="UniProtKB-SubCell"/>
</dbReference>
<evidence type="ECO:0000256" key="4">
    <source>
        <dbReference type="ARBA" id="ARBA00004316"/>
    </source>
</evidence>
<comment type="subcellular location">
    <subcellularLocation>
        <location evidence="2">Cell membrane</location>
        <topology evidence="2">Peripheral membrane protein</topology>
    </subcellularLocation>
    <subcellularLocation>
        <location evidence="4">Cell projection</location>
    </subcellularLocation>
    <subcellularLocation>
        <location evidence="3">Cytoplasm</location>
        <location evidence="3">Cytoskeleton</location>
    </subcellularLocation>
    <subcellularLocation>
        <location evidence="1">Recycling endosome</location>
    </subcellularLocation>
</comment>
<dbReference type="Gene3D" id="1.10.418.10">
    <property type="entry name" value="Calponin-like domain"/>
    <property type="match status" value="1"/>
</dbReference>